<proteinExistence type="predicted"/>
<reference evidence="2 3" key="1">
    <citation type="submission" date="2024-08" db="EMBL/GenBank/DDBJ databases">
        <authorList>
            <person name="Cucini C."/>
            <person name="Frati F."/>
        </authorList>
    </citation>
    <scope>NUCLEOTIDE SEQUENCE [LARGE SCALE GENOMIC DNA]</scope>
</reference>
<organism evidence="2 3">
    <name type="scientific">Orchesella dallaii</name>
    <dbReference type="NCBI Taxonomy" id="48710"/>
    <lineage>
        <taxon>Eukaryota</taxon>
        <taxon>Metazoa</taxon>
        <taxon>Ecdysozoa</taxon>
        <taxon>Arthropoda</taxon>
        <taxon>Hexapoda</taxon>
        <taxon>Collembola</taxon>
        <taxon>Entomobryomorpha</taxon>
        <taxon>Entomobryoidea</taxon>
        <taxon>Orchesellidae</taxon>
        <taxon>Orchesellinae</taxon>
        <taxon>Orchesella</taxon>
    </lineage>
</organism>
<evidence type="ECO:0000256" key="1">
    <source>
        <dbReference type="SAM" id="SignalP"/>
    </source>
</evidence>
<evidence type="ECO:0000313" key="3">
    <source>
        <dbReference type="Proteomes" id="UP001642540"/>
    </source>
</evidence>
<comment type="caution">
    <text evidence="2">The sequence shown here is derived from an EMBL/GenBank/DDBJ whole genome shotgun (WGS) entry which is preliminary data.</text>
</comment>
<dbReference type="Proteomes" id="UP001642540">
    <property type="component" value="Unassembled WGS sequence"/>
</dbReference>
<name>A0ABP1PPT6_9HEXA</name>
<feature type="signal peptide" evidence="1">
    <location>
        <begin position="1"/>
        <end position="18"/>
    </location>
</feature>
<accession>A0ABP1PPT6</accession>
<dbReference type="EMBL" id="CAXLJM020000007">
    <property type="protein sequence ID" value="CAL8072780.1"/>
    <property type="molecule type" value="Genomic_DNA"/>
</dbReference>
<gene>
    <name evidence="2" type="ORF">ODALV1_LOCUS2320</name>
</gene>
<keyword evidence="3" id="KW-1185">Reference proteome</keyword>
<keyword evidence="1" id="KW-0732">Signal</keyword>
<evidence type="ECO:0000313" key="2">
    <source>
        <dbReference type="EMBL" id="CAL8072780.1"/>
    </source>
</evidence>
<sequence>MCSAKILILSVLFTAVSANQVRSKRQLFNTDSGNVGGVHETTNNVGPFVGLSDAIKAVPVGKSPLVSVGDVNVGSGKSRQKRQLFNTDSGNVGGVHNTTNNVGPLVGLSDAIKAVPLGKGPLVSVGNVNARQKRGIFCFLGIGCDKQIFNNDSGHVGGSYSTVNTV</sequence>
<feature type="chain" id="PRO_5047005572" evidence="1">
    <location>
        <begin position="19"/>
        <end position="166"/>
    </location>
</feature>
<protein>
    <submittedName>
        <fullName evidence="2">Uncharacterized protein</fullName>
    </submittedName>
</protein>